<dbReference type="EMBL" id="JAQIZT010000001">
    <property type="protein sequence ID" value="KAJ7014527.1"/>
    <property type="molecule type" value="Genomic_DNA"/>
</dbReference>
<dbReference type="Proteomes" id="UP001164929">
    <property type="component" value="Chromosome 1"/>
</dbReference>
<reference evidence="2 3" key="1">
    <citation type="journal article" date="2023" name="Mol. Ecol. Resour.">
        <title>Chromosome-level genome assembly of a triploid poplar Populus alba 'Berolinensis'.</title>
        <authorList>
            <person name="Chen S."/>
            <person name="Yu Y."/>
            <person name="Wang X."/>
            <person name="Wang S."/>
            <person name="Zhang T."/>
            <person name="Zhou Y."/>
            <person name="He R."/>
            <person name="Meng N."/>
            <person name="Wang Y."/>
            <person name="Liu W."/>
            <person name="Liu Z."/>
            <person name="Liu J."/>
            <person name="Guo Q."/>
            <person name="Huang H."/>
            <person name="Sederoff R.R."/>
            <person name="Wang G."/>
            <person name="Qu G."/>
            <person name="Chen S."/>
        </authorList>
    </citation>
    <scope>NUCLEOTIDE SEQUENCE [LARGE SCALE GENOMIC DNA]</scope>
    <source>
        <strain evidence="2">SC-2020</strain>
    </source>
</reference>
<sequence>MMCINPDIKRMGREIDLKIQGKSRNSGCTHQQCTENMNKGKKSPVLED</sequence>
<organism evidence="2 3">
    <name type="scientific">Populus alba x Populus x berolinensis</name>
    <dbReference type="NCBI Taxonomy" id="444605"/>
    <lineage>
        <taxon>Eukaryota</taxon>
        <taxon>Viridiplantae</taxon>
        <taxon>Streptophyta</taxon>
        <taxon>Embryophyta</taxon>
        <taxon>Tracheophyta</taxon>
        <taxon>Spermatophyta</taxon>
        <taxon>Magnoliopsida</taxon>
        <taxon>eudicotyledons</taxon>
        <taxon>Gunneridae</taxon>
        <taxon>Pentapetalae</taxon>
        <taxon>rosids</taxon>
        <taxon>fabids</taxon>
        <taxon>Malpighiales</taxon>
        <taxon>Salicaceae</taxon>
        <taxon>Saliceae</taxon>
        <taxon>Populus</taxon>
    </lineage>
</organism>
<proteinExistence type="predicted"/>
<feature type="region of interest" description="Disordered" evidence="1">
    <location>
        <begin position="23"/>
        <end position="48"/>
    </location>
</feature>
<feature type="compositionally biased region" description="Polar residues" evidence="1">
    <location>
        <begin position="23"/>
        <end position="37"/>
    </location>
</feature>
<protein>
    <submittedName>
        <fullName evidence="2">Uncharacterized protein</fullName>
    </submittedName>
</protein>
<name>A0AAD6WJE2_9ROSI</name>
<evidence type="ECO:0000313" key="2">
    <source>
        <dbReference type="EMBL" id="KAJ7014527.1"/>
    </source>
</evidence>
<gene>
    <name evidence="2" type="ORF">NC653_003981</name>
</gene>
<comment type="caution">
    <text evidence="2">The sequence shown here is derived from an EMBL/GenBank/DDBJ whole genome shotgun (WGS) entry which is preliminary data.</text>
</comment>
<dbReference type="AlphaFoldDB" id="A0AAD6WJE2"/>
<evidence type="ECO:0000256" key="1">
    <source>
        <dbReference type="SAM" id="MobiDB-lite"/>
    </source>
</evidence>
<accession>A0AAD6WJE2</accession>
<evidence type="ECO:0000313" key="3">
    <source>
        <dbReference type="Proteomes" id="UP001164929"/>
    </source>
</evidence>
<keyword evidence="3" id="KW-1185">Reference proteome</keyword>